<dbReference type="Proteomes" id="UP001166304">
    <property type="component" value="Unassembled WGS sequence"/>
</dbReference>
<reference evidence="4" key="1">
    <citation type="submission" date="2021-06" db="EMBL/GenBank/DDBJ databases">
        <title>New haloarchaea isolates fom saline soil.</title>
        <authorList>
            <person name="Duran-Viseras A."/>
            <person name="Sanchez-Porro C.S."/>
            <person name="Ventosa A."/>
        </authorList>
    </citation>
    <scope>NUCLEOTIDE SEQUENCE</scope>
    <source>
        <strain evidence="4">JCM 18369</strain>
    </source>
</reference>
<feature type="compositionally biased region" description="Low complexity" evidence="2">
    <location>
        <begin position="445"/>
        <end position="494"/>
    </location>
</feature>
<protein>
    <submittedName>
        <fullName evidence="4">PGF-CTERM sorting domain-containing protein</fullName>
    </submittedName>
</protein>
<evidence type="ECO:0000259" key="3">
    <source>
        <dbReference type="Pfam" id="PF18204"/>
    </source>
</evidence>
<evidence type="ECO:0000313" key="5">
    <source>
        <dbReference type="Proteomes" id="UP001166304"/>
    </source>
</evidence>
<keyword evidence="1" id="KW-0732">Signal</keyword>
<evidence type="ECO:0000256" key="2">
    <source>
        <dbReference type="SAM" id="MobiDB-lite"/>
    </source>
</evidence>
<accession>A0AA41KGP1</accession>
<dbReference type="EMBL" id="JAHQXE010000005">
    <property type="protein sequence ID" value="MBV0903327.1"/>
    <property type="molecule type" value="Genomic_DNA"/>
</dbReference>
<dbReference type="GO" id="GO:0030115">
    <property type="term" value="C:S-layer"/>
    <property type="evidence" value="ECO:0007669"/>
    <property type="project" value="UniProtKB-SubCell"/>
</dbReference>
<dbReference type="GO" id="GO:0005886">
    <property type="term" value="C:plasma membrane"/>
    <property type="evidence" value="ECO:0007669"/>
    <property type="project" value="UniProtKB-SubCell"/>
</dbReference>
<dbReference type="RefSeq" id="WP_162414061.1">
    <property type="nucleotide sequence ID" value="NZ_JAHQXE010000005.1"/>
</dbReference>
<feature type="compositionally biased region" description="Gly residues" evidence="2">
    <location>
        <begin position="416"/>
        <end position="430"/>
    </location>
</feature>
<evidence type="ECO:0000256" key="1">
    <source>
        <dbReference type="ARBA" id="ARBA00022729"/>
    </source>
</evidence>
<dbReference type="InterPro" id="IPR026371">
    <property type="entry name" value="PGF_CTERM"/>
</dbReference>
<feature type="compositionally biased region" description="Polar residues" evidence="2">
    <location>
        <begin position="396"/>
        <end position="413"/>
    </location>
</feature>
<feature type="region of interest" description="Disordered" evidence="2">
    <location>
        <begin position="396"/>
        <end position="520"/>
    </location>
</feature>
<comment type="caution">
    <text evidence="4">The sequence shown here is derived from an EMBL/GenBank/DDBJ whole genome shotgun (WGS) entry which is preliminary data.</text>
</comment>
<proteinExistence type="predicted"/>
<feature type="domain" description="PGF-CTERM archaeal protein-sorting signal" evidence="3">
    <location>
        <begin position="518"/>
        <end position="539"/>
    </location>
</feature>
<sequence length="539" mass="53189">MVPRQSAKTALICSIAATLLLASPLAATSVATPVPSGQTTTVTDGVDVWERSLLPLRTTSEGATTVTAPNAFVNIESASTGDIPLNRDAMTIYQAGESMEMRFESTTGAGTSAVAGEEAQLLAVRLSERPNATGLGGAGTDLEAVFSNDSDVASAELLDDDEGVGSISDDGALDASYTPENGGTYGFFLVTVDDGTGLSVDGTNVSVDGNVTVVGVEQTLVQTDASSVETTGSQHSVGDNVTFAAETAADDESVTHAVVLFRPDELASQSSTVTVSGELSGPLSEDQVSVENSITGVSGVSTAGDDRVLGVDLAGSPTLPAVSFPGLFGLVFTEASPQAGSGDGVIHASGAAVTDDPTANVTVETPDSWPNGTYTYVHVAVGEDTGQFYSESGTVSLSEANSSNGTDDATETPSGGDDGSAGGSGDGGSGDSDSGGDDSDGGDGSNSDGGAAPSTDTETTDAAGSGTATDSEATTTDETTATETAADTEATTTAGGAGQPPTDGEATPTVQTTSGSGPGFTALAATIALLGAGFLARRR</sequence>
<dbReference type="AlphaFoldDB" id="A0AA41KGP1"/>
<name>A0AA41KGP1_9EURY</name>
<keyword evidence="5" id="KW-1185">Reference proteome</keyword>
<gene>
    <name evidence="4" type="ORF">KTS37_16180</name>
</gene>
<dbReference type="NCBIfam" id="TIGR04126">
    <property type="entry name" value="PGF_CTERM"/>
    <property type="match status" value="1"/>
</dbReference>
<organism evidence="4 5">
    <name type="scientific">Haloarcula salina</name>
    <dbReference type="NCBI Taxonomy" id="1429914"/>
    <lineage>
        <taxon>Archaea</taxon>
        <taxon>Methanobacteriati</taxon>
        <taxon>Methanobacteriota</taxon>
        <taxon>Stenosarchaea group</taxon>
        <taxon>Halobacteria</taxon>
        <taxon>Halobacteriales</taxon>
        <taxon>Haloarculaceae</taxon>
        <taxon>Haloarcula</taxon>
    </lineage>
</organism>
<dbReference type="Pfam" id="PF18204">
    <property type="entry name" value="PGF-CTERM"/>
    <property type="match status" value="1"/>
</dbReference>
<evidence type="ECO:0000313" key="4">
    <source>
        <dbReference type="EMBL" id="MBV0903327.1"/>
    </source>
</evidence>